<keyword evidence="7" id="KW-0472">Membrane</keyword>
<evidence type="ECO:0000313" key="10">
    <source>
        <dbReference type="Proteomes" id="UP001523262"/>
    </source>
</evidence>
<keyword evidence="2 6" id="KW-0349">Heme</keyword>
<dbReference type="InterPro" id="IPR009056">
    <property type="entry name" value="Cyt_c-like_dom"/>
</dbReference>
<dbReference type="SUPFAM" id="SSF46626">
    <property type="entry name" value="Cytochrome c"/>
    <property type="match status" value="1"/>
</dbReference>
<dbReference type="InterPro" id="IPR012218">
    <property type="entry name" value="Cyt_c_BACSU-c550-type"/>
</dbReference>
<dbReference type="InterPro" id="IPR051811">
    <property type="entry name" value="Cytochrome_c550/c551-like"/>
</dbReference>
<organism evidence="9 10">
    <name type="scientific">Neobacillus pocheonensis</name>
    <dbReference type="NCBI Taxonomy" id="363869"/>
    <lineage>
        <taxon>Bacteria</taxon>
        <taxon>Bacillati</taxon>
        <taxon>Bacillota</taxon>
        <taxon>Bacilli</taxon>
        <taxon>Bacillales</taxon>
        <taxon>Bacillaceae</taxon>
        <taxon>Neobacillus</taxon>
    </lineage>
</organism>
<dbReference type="InterPro" id="IPR036909">
    <property type="entry name" value="Cyt_c-like_dom_sf"/>
</dbReference>
<keyword evidence="7" id="KW-1133">Transmembrane helix</keyword>
<keyword evidence="7" id="KW-0812">Transmembrane</keyword>
<feature type="domain" description="Cytochrome c" evidence="8">
    <location>
        <begin position="51"/>
        <end position="124"/>
    </location>
</feature>
<accession>A0ABT0W828</accession>
<evidence type="ECO:0000256" key="6">
    <source>
        <dbReference type="PROSITE-ProRule" id="PRU00433"/>
    </source>
</evidence>
<dbReference type="EMBL" id="JAMQCR010000001">
    <property type="protein sequence ID" value="MCM2531610.1"/>
    <property type="molecule type" value="Genomic_DNA"/>
</dbReference>
<evidence type="ECO:0000256" key="5">
    <source>
        <dbReference type="ARBA" id="ARBA00023004"/>
    </source>
</evidence>
<evidence type="ECO:0000313" key="9">
    <source>
        <dbReference type="EMBL" id="MCM2531610.1"/>
    </source>
</evidence>
<dbReference type="NCBIfam" id="NF045773">
    <property type="entry name" value="cytochro_C550"/>
    <property type="match status" value="1"/>
</dbReference>
<reference evidence="9 10" key="1">
    <citation type="submission" date="2022-06" db="EMBL/GenBank/DDBJ databases">
        <authorList>
            <person name="Jeon C.O."/>
        </authorList>
    </citation>
    <scope>NUCLEOTIDE SEQUENCE [LARGE SCALE GENOMIC DNA]</scope>
    <source>
        <strain evidence="9 10">KCTC 13943</strain>
    </source>
</reference>
<evidence type="ECO:0000256" key="7">
    <source>
        <dbReference type="SAM" id="Phobius"/>
    </source>
</evidence>
<gene>
    <name evidence="9" type="ORF">NDK43_03375</name>
</gene>
<dbReference type="PIRSF" id="PIRSF000025">
    <property type="entry name" value="Cytc_Bsub_c550"/>
    <property type="match status" value="1"/>
</dbReference>
<evidence type="ECO:0000256" key="2">
    <source>
        <dbReference type="ARBA" id="ARBA00022617"/>
    </source>
</evidence>
<sequence length="124" mass="13243">MNKNPVIPFVIIMVFGIGLMFFLSFKGFGDSKQLAKDSGTSADQTTQTQTVASAKPEDIYKSTCIGCHGDQYQGVVGPSLHGVGKKFTKAQIMGFITKGKGNMPPGLVPQEQAAAMADWVSKIQ</sequence>
<keyword evidence="3 6" id="KW-0479">Metal-binding</keyword>
<evidence type="ECO:0000259" key="8">
    <source>
        <dbReference type="PROSITE" id="PS51007"/>
    </source>
</evidence>
<dbReference type="Proteomes" id="UP001523262">
    <property type="component" value="Unassembled WGS sequence"/>
</dbReference>
<feature type="transmembrane region" description="Helical" evidence="7">
    <location>
        <begin position="6"/>
        <end position="25"/>
    </location>
</feature>
<dbReference type="Pfam" id="PF13442">
    <property type="entry name" value="Cytochrome_CBB3"/>
    <property type="match status" value="1"/>
</dbReference>
<dbReference type="PANTHER" id="PTHR37823:SF2">
    <property type="entry name" value="CYTOCHROME C-550"/>
    <property type="match status" value="1"/>
</dbReference>
<dbReference type="InterPro" id="IPR054780">
    <property type="entry name" value="Cytochro_C550_firm"/>
</dbReference>
<evidence type="ECO:0000256" key="4">
    <source>
        <dbReference type="ARBA" id="ARBA00022982"/>
    </source>
</evidence>
<evidence type="ECO:0000256" key="3">
    <source>
        <dbReference type="ARBA" id="ARBA00022723"/>
    </source>
</evidence>
<evidence type="ECO:0000256" key="1">
    <source>
        <dbReference type="ARBA" id="ARBA00022448"/>
    </source>
</evidence>
<dbReference type="PANTHER" id="PTHR37823">
    <property type="entry name" value="CYTOCHROME C-553-LIKE"/>
    <property type="match status" value="1"/>
</dbReference>
<keyword evidence="5 6" id="KW-0408">Iron</keyword>
<keyword evidence="4" id="KW-0249">Electron transport</keyword>
<dbReference type="Gene3D" id="1.10.760.10">
    <property type="entry name" value="Cytochrome c-like domain"/>
    <property type="match status" value="1"/>
</dbReference>
<proteinExistence type="predicted"/>
<name>A0ABT0W828_9BACI</name>
<comment type="caution">
    <text evidence="9">The sequence shown here is derived from an EMBL/GenBank/DDBJ whole genome shotgun (WGS) entry which is preliminary data.</text>
</comment>
<dbReference type="PROSITE" id="PS51007">
    <property type="entry name" value="CYTC"/>
    <property type="match status" value="1"/>
</dbReference>
<protein>
    <submittedName>
        <fullName evidence="9">Cytochrome c</fullName>
    </submittedName>
</protein>
<keyword evidence="1" id="KW-0813">Transport</keyword>
<keyword evidence="10" id="KW-1185">Reference proteome</keyword>